<evidence type="ECO:0000313" key="1">
    <source>
        <dbReference type="EMBL" id="QQE76134.1"/>
    </source>
</evidence>
<dbReference type="EMBL" id="CP073708">
    <property type="protein sequence ID" value="QUO43163.1"/>
    <property type="molecule type" value="Genomic_DNA"/>
</dbReference>
<evidence type="ECO:0000313" key="2">
    <source>
        <dbReference type="EMBL" id="QUO43163.1"/>
    </source>
</evidence>
<dbReference type="Pfam" id="PF12611">
    <property type="entry name" value="Flagellar_put"/>
    <property type="match status" value="1"/>
</dbReference>
<protein>
    <submittedName>
        <fullName evidence="1">Flagellar protein</fullName>
    </submittedName>
</protein>
<dbReference type="Proteomes" id="UP000595847">
    <property type="component" value="Chromosome"/>
</dbReference>
<keyword evidence="1" id="KW-0966">Cell projection</keyword>
<sequence>MKTFHIGQTYFPVKPSQTAPLRPGSTAPSGKAFRDYLADSIEQTRGNRTLTFSQHALNRLQESGITLDESKLDRLASGLKKAADKGARESLIMMDNVAYVVSIQNQKVITAVDDKRMRDNVFTNIDSAVFV</sequence>
<dbReference type="AlphaFoldDB" id="A0A7T5EP25"/>
<name>A0A7T5EP25_9BACL</name>
<dbReference type="EMBL" id="CP066308">
    <property type="protein sequence ID" value="QQE76134.1"/>
    <property type="molecule type" value="Genomic_DNA"/>
</dbReference>
<accession>A0A7T5EP25</accession>
<dbReference type="NCBIfam" id="TIGR02530">
    <property type="entry name" value="flg_new"/>
    <property type="match status" value="1"/>
</dbReference>
<keyword evidence="4" id="KW-1185">Reference proteome</keyword>
<evidence type="ECO:0000313" key="3">
    <source>
        <dbReference type="Proteomes" id="UP000595847"/>
    </source>
</evidence>
<evidence type="ECO:0000313" key="4">
    <source>
        <dbReference type="Proteomes" id="UP000677234"/>
    </source>
</evidence>
<reference evidence="2" key="2">
    <citation type="submission" date="2021-04" db="EMBL/GenBank/DDBJ databases">
        <title>Brevibacillus composti FJAT-54423, complete genome.</title>
        <authorList>
            <person name="Tang R."/>
        </authorList>
    </citation>
    <scope>NUCLEOTIDE SEQUENCE</scope>
    <source>
        <strain evidence="2">FJAT-54424</strain>
    </source>
</reference>
<dbReference type="Proteomes" id="UP000677234">
    <property type="component" value="Chromosome"/>
</dbReference>
<proteinExistence type="predicted"/>
<dbReference type="KEGG" id="bcop:JD108_09855"/>
<keyword evidence="1" id="KW-0969">Cilium</keyword>
<reference evidence="1 3" key="1">
    <citation type="submission" date="2020-12" db="EMBL/GenBank/DDBJ databases">
        <title>strain FJAT-54423T represents a novel species of the genus Brevibacillus.</title>
        <authorList>
            <person name="Tang R."/>
        </authorList>
    </citation>
    <scope>NUCLEOTIDE SEQUENCE [LARGE SCALE GENOMIC DNA]</scope>
    <source>
        <strain evidence="1 3">FJAT-54423</strain>
    </source>
</reference>
<dbReference type="RefSeq" id="WP_198829642.1">
    <property type="nucleotide sequence ID" value="NZ_CP066308.1"/>
</dbReference>
<keyword evidence="1" id="KW-0282">Flagellum</keyword>
<gene>
    <name evidence="1" type="ORF">JD108_09855</name>
    <name evidence="2" type="ORF">KDJ56_09550</name>
</gene>
<dbReference type="InterPro" id="IPR013367">
    <property type="entry name" value="Flagellar_put"/>
</dbReference>
<organism evidence="1 3">
    <name type="scientific">Brevibacillus composti</name>
    <dbReference type="NCBI Taxonomy" id="2796470"/>
    <lineage>
        <taxon>Bacteria</taxon>
        <taxon>Bacillati</taxon>
        <taxon>Bacillota</taxon>
        <taxon>Bacilli</taxon>
        <taxon>Bacillales</taxon>
        <taxon>Paenibacillaceae</taxon>
        <taxon>Brevibacillus</taxon>
    </lineage>
</organism>